<evidence type="ECO:0000313" key="1">
    <source>
        <dbReference type="EMBL" id="KKQ88259.1"/>
    </source>
</evidence>
<dbReference type="AlphaFoldDB" id="A0A0G0NQV0"/>
<dbReference type="Proteomes" id="UP000034893">
    <property type="component" value="Unassembled WGS sequence"/>
</dbReference>
<comment type="caution">
    <text evidence="1">The sequence shown here is derived from an EMBL/GenBank/DDBJ whole genome shotgun (WGS) entry which is preliminary data.</text>
</comment>
<evidence type="ECO:0000313" key="2">
    <source>
        <dbReference type="Proteomes" id="UP000034893"/>
    </source>
</evidence>
<dbReference type="EMBL" id="LBVP01000025">
    <property type="protein sequence ID" value="KKQ88259.1"/>
    <property type="molecule type" value="Genomic_DNA"/>
</dbReference>
<accession>A0A0G0NQV0</accession>
<protein>
    <submittedName>
        <fullName evidence="1">Uncharacterized protein</fullName>
    </submittedName>
</protein>
<proteinExistence type="predicted"/>
<gene>
    <name evidence="1" type="ORF">UT12_C0025G0006</name>
</gene>
<organism evidence="1 2">
    <name type="scientific">Candidatus Curtissbacteria bacterium GW2011_GWC2_38_9</name>
    <dbReference type="NCBI Taxonomy" id="1618414"/>
    <lineage>
        <taxon>Bacteria</taxon>
        <taxon>Candidatus Curtissiibacteriota</taxon>
    </lineage>
</organism>
<sequence length="528" mass="61891">MQRRLAWMISLILFKRKCDLCGEEEISMYEPNAPFKIYCHKCWWGDKWDARDYGKDVDFSKPFLEQWNELFHETPILGLSIDTITGELSPYTNQCGHAKDCYMIYYSDHNEECMYGFQLTNNKMCLNSTTVLESSNVFDSSNVFKSYNIIGATSNNRSCLDCFFIRDCEGCHNCFGAVNVKNGSYVFMGEKLPKEEYKKRLKKIDLGSYEQYYFWKEKAYEYFKQNIPQPRWETQSYNSTGSYVFKSKNCTECYDVTGCEDSKYLMLIKEGTVKNSYDYSDWGLNAELVYESGIVGENISNIKFCHESGFNIENIEYSKLQTGGSNCFGCVSLRQKQYCILNKQYSKEKFFELREKIIEHMNKIPYIDKNGNVYKYGEFFPPEFSPHAYNNTFANFFFPKTEEECKKDGLQWYQSDVKEYPITILASDIPDNIKNTTDEITKKIVGCSTCPKGYKIIKPELDLSRRLNVPLSRQCPFCRIGDKVKKWVSQMKQVDRICDKCGITFKTHYSKEEALKIFCQPCYRQEVY</sequence>
<reference evidence="1 2" key="1">
    <citation type="journal article" date="2015" name="Nature">
        <title>rRNA introns, odd ribosomes, and small enigmatic genomes across a large radiation of phyla.</title>
        <authorList>
            <person name="Brown C.T."/>
            <person name="Hug L.A."/>
            <person name="Thomas B.C."/>
            <person name="Sharon I."/>
            <person name="Castelle C.J."/>
            <person name="Singh A."/>
            <person name="Wilkins M.J."/>
            <person name="Williams K.H."/>
            <person name="Banfield J.F."/>
        </authorList>
    </citation>
    <scope>NUCLEOTIDE SEQUENCE [LARGE SCALE GENOMIC DNA]</scope>
</reference>
<name>A0A0G0NQV0_9BACT</name>